<sequence length="517" mass="57242">MTQSVGGVGHNVAVATYRAAGLDIPTEEHKTRVRLFTFVGADDSATDAVRTKLAAYEGLSKSLISLKGRSTARYVSVNDSKKNLMLAMADMDIYDSVSDHPPRIFFKRPSTRKYLVVDANWSSTGISSLLQQGRKLGATRIFEPVSVAKSERLFPVGKRLSVFPHADVEMATPNVHELKTMWETARSGEYFARDDWFAFIDQLDIGGGGATDRFVRVSSIAITNEGIPQQCMQLLPFIPTLVVTLGDQGVLLAEVLRPDDLRLKDQEHAKYVVARNKTEDPKFGGIYMRLYPAVAKVEDVVSVNGAGDTFLGVLVAGLAMNVPLYKAINIAQTGAIMTLRSKEPVSPELNKVYWVLQENGLQTSTQVTEQAQEDQALVKEEELEEVLISLEEEDEASTQDQVVQQPEVDTCTATKPLSQIPLTTDEQWGVASEVAPVVKKPELTKDLPVEQPSNNDRSSYTGIEERWGDAEEVTPVFKGERRFHERKPVVRREEPQQAEQEERPWGTFTGGKKAEGS</sequence>
<dbReference type="GO" id="GO:0005737">
    <property type="term" value="C:cytoplasm"/>
    <property type="evidence" value="ECO:0007669"/>
    <property type="project" value="TreeGrafter"/>
</dbReference>
<keyword evidence="5" id="KW-1185">Reference proteome</keyword>
<dbReference type="Gene3D" id="3.40.1190.20">
    <property type="match status" value="1"/>
</dbReference>
<dbReference type="Proteomes" id="UP000275385">
    <property type="component" value="Unassembled WGS sequence"/>
</dbReference>
<dbReference type="InterPro" id="IPR029056">
    <property type="entry name" value="Ribokinase-like"/>
</dbReference>
<dbReference type="GO" id="GO:0046872">
    <property type="term" value="F:metal ion binding"/>
    <property type="evidence" value="ECO:0007669"/>
    <property type="project" value="UniProtKB-KW"/>
</dbReference>
<dbReference type="PANTHER" id="PTHR42909:SF1">
    <property type="entry name" value="CARBOHYDRATE KINASE PFKB DOMAIN-CONTAINING PROTEIN"/>
    <property type="match status" value="1"/>
</dbReference>
<evidence type="ECO:0000256" key="2">
    <source>
        <dbReference type="SAM" id="MobiDB-lite"/>
    </source>
</evidence>
<evidence type="ECO:0000313" key="4">
    <source>
        <dbReference type="EMBL" id="RKU42333.1"/>
    </source>
</evidence>
<accession>A0A420Y383</accession>
<gene>
    <name evidence="4" type="ORF">DL546_005229</name>
</gene>
<dbReference type="InterPro" id="IPR011611">
    <property type="entry name" value="PfkB_dom"/>
</dbReference>
<dbReference type="OrthoDB" id="198885at2759"/>
<dbReference type="STRING" id="177199.A0A420Y383"/>
<feature type="compositionally biased region" description="Polar residues" evidence="2">
    <location>
        <begin position="451"/>
        <end position="461"/>
    </location>
</feature>
<evidence type="ECO:0000259" key="3">
    <source>
        <dbReference type="Pfam" id="PF00294"/>
    </source>
</evidence>
<dbReference type="PANTHER" id="PTHR42909">
    <property type="entry name" value="ZGC:136858"/>
    <property type="match status" value="1"/>
</dbReference>
<comment type="caution">
    <text evidence="4">The sequence shown here is derived from an EMBL/GenBank/DDBJ whole genome shotgun (WGS) entry which is preliminary data.</text>
</comment>
<feature type="region of interest" description="Disordered" evidence="2">
    <location>
        <begin position="442"/>
        <end position="517"/>
    </location>
</feature>
<feature type="domain" description="Carbohydrate kinase PfkB" evidence="3">
    <location>
        <begin position="296"/>
        <end position="344"/>
    </location>
</feature>
<proteinExistence type="predicted"/>
<evidence type="ECO:0000256" key="1">
    <source>
        <dbReference type="ARBA" id="ARBA00022723"/>
    </source>
</evidence>
<dbReference type="GO" id="GO:0016798">
    <property type="term" value="F:hydrolase activity, acting on glycosyl bonds"/>
    <property type="evidence" value="ECO:0007669"/>
    <property type="project" value="TreeGrafter"/>
</dbReference>
<dbReference type="GO" id="GO:0004730">
    <property type="term" value="F:pseudouridylate synthase activity"/>
    <property type="evidence" value="ECO:0007669"/>
    <property type="project" value="TreeGrafter"/>
</dbReference>
<name>A0A420Y383_9PEZI</name>
<dbReference type="SUPFAM" id="SSF53613">
    <property type="entry name" value="Ribokinase-like"/>
    <property type="match status" value="1"/>
</dbReference>
<feature type="compositionally biased region" description="Basic and acidic residues" evidence="2">
    <location>
        <begin position="478"/>
        <end position="504"/>
    </location>
</feature>
<keyword evidence="1" id="KW-0479">Metal-binding</keyword>
<dbReference type="Pfam" id="PF00294">
    <property type="entry name" value="PfkB"/>
    <property type="match status" value="1"/>
</dbReference>
<dbReference type="AlphaFoldDB" id="A0A420Y383"/>
<reference evidence="4 5" key="1">
    <citation type="submission" date="2018-08" db="EMBL/GenBank/DDBJ databases">
        <title>Draft genome of the lignicolous fungus Coniochaeta pulveracea.</title>
        <authorList>
            <person name="Borstlap C.J."/>
            <person name="De Witt R.N."/>
            <person name="Botha A."/>
            <person name="Volschenk H."/>
        </authorList>
    </citation>
    <scope>NUCLEOTIDE SEQUENCE [LARGE SCALE GENOMIC DNA]</scope>
    <source>
        <strain evidence="4 5">CAB683</strain>
    </source>
</reference>
<dbReference type="EMBL" id="QVQW01000058">
    <property type="protein sequence ID" value="RKU42333.1"/>
    <property type="molecule type" value="Genomic_DNA"/>
</dbReference>
<organism evidence="4 5">
    <name type="scientific">Coniochaeta pulveracea</name>
    <dbReference type="NCBI Taxonomy" id="177199"/>
    <lineage>
        <taxon>Eukaryota</taxon>
        <taxon>Fungi</taxon>
        <taxon>Dikarya</taxon>
        <taxon>Ascomycota</taxon>
        <taxon>Pezizomycotina</taxon>
        <taxon>Sordariomycetes</taxon>
        <taxon>Sordariomycetidae</taxon>
        <taxon>Coniochaetales</taxon>
        <taxon>Coniochaetaceae</taxon>
        <taxon>Coniochaeta</taxon>
    </lineage>
</organism>
<protein>
    <recommendedName>
        <fullName evidence="3">Carbohydrate kinase PfkB domain-containing protein</fullName>
    </recommendedName>
</protein>
<evidence type="ECO:0000313" key="5">
    <source>
        <dbReference type="Proteomes" id="UP000275385"/>
    </source>
</evidence>